<dbReference type="InterPro" id="IPR014794">
    <property type="entry name" value="DUF1779"/>
</dbReference>
<sequence length="259" mass="29633">MYRILTGLCCAVWCAVIAVEAFGLNKRQEMALDSFEMASCFNDEFTDDVTAQIRLYGTGPALTSEEEITEYLEGAAAVCQIYSGYGIIKKKETYGCIWELEGANEDFSWSLQYLRKNNDEDTNENQTAIKNDNMCEGLISWRFAGDWSEEMQRIYEKKERLEKYSQSQSKLCLELIGSWPQLMTKEQIDECAKKMINKAGASLVSAKGQDNLQLYYGYGEKLGEVIRFQNERSNINLLYRVNGEKTICILGFPTVQWDD</sequence>
<dbReference type="InterPro" id="IPR036209">
    <property type="entry name" value="YwmB-like_sf"/>
</dbReference>
<organism evidence="1 2">
    <name type="scientific">Anthropogastromicrobium aceti</name>
    <dbReference type="NCBI Taxonomy" id="2981768"/>
    <lineage>
        <taxon>Bacteria</taxon>
        <taxon>Bacillati</taxon>
        <taxon>Bacillota</taxon>
        <taxon>Clostridia</taxon>
        <taxon>Lachnospirales</taxon>
        <taxon>Lachnospiraceae</taxon>
        <taxon>Anthropogastromicrobium</taxon>
    </lineage>
</organism>
<dbReference type="EMBL" id="JAJEQN010000006">
    <property type="protein sequence ID" value="MCC2220739.1"/>
    <property type="molecule type" value="Genomic_DNA"/>
</dbReference>
<protein>
    <submittedName>
        <fullName evidence="1">YwmB family TATA-box binding protein</fullName>
    </submittedName>
</protein>
<dbReference type="SUPFAM" id="SSF143842">
    <property type="entry name" value="YwmB-like"/>
    <property type="match status" value="1"/>
</dbReference>
<accession>A0AAE3E2A8</accession>
<name>A0AAE3E2A8_9FIRM</name>
<dbReference type="Proteomes" id="UP001198200">
    <property type="component" value="Unassembled WGS sequence"/>
</dbReference>
<reference evidence="1 2" key="1">
    <citation type="submission" date="2021-10" db="EMBL/GenBank/DDBJ databases">
        <title>Anaerobic single-cell dispensing facilitates the cultivation of human gut bacteria.</title>
        <authorList>
            <person name="Afrizal A."/>
        </authorList>
    </citation>
    <scope>NUCLEOTIDE SEQUENCE [LARGE SCALE GENOMIC DNA]</scope>
    <source>
        <strain evidence="1 2">CLA-AA-H224</strain>
    </source>
</reference>
<dbReference type="AlphaFoldDB" id="A0AAE3E2A8"/>
<gene>
    <name evidence="1" type="ORF">LKD48_03635</name>
</gene>
<dbReference type="Pfam" id="PF08680">
    <property type="entry name" value="DUF1779"/>
    <property type="match status" value="1"/>
</dbReference>
<proteinExistence type="predicted"/>
<comment type="caution">
    <text evidence="1">The sequence shown here is derived from an EMBL/GenBank/DDBJ whole genome shotgun (WGS) entry which is preliminary data.</text>
</comment>
<evidence type="ECO:0000313" key="1">
    <source>
        <dbReference type="EMBL" id="MCC2220739.1"/>
    </source>
</evidence>
<evidence type="ECO:0000313" key="2">
    <source>
        <dbReference type="Proteomes" id="UP001198200"/>
    </source>
</evidence>
<keyword evidence="2" id="KW-1185">Reference proteome</keyword>
<dbReference type="RefSeq" id="WP_262537868.1">
    <property type="nucleotide sequence ID" value="NZ_JAJEQN010000006.1"/>
</dbReference>